<dbReference type="InterPro" id="IPR013783">
    <property type="entry name" value="Ig-like_fold"/>
</dbReference>
<dbReference type="KEGG" id="asn:112548873"/>
<dbReference type="InterPro" id="IPR013106">
    <property type="entry name" value="Ig_V-set"/>
</dbReference>
<evidence type="ECO:0000313" key="3">
    <source>
        <dbReference type="Proteomes" id="UP000189705"/>
    </source>
</evidence>
<dbReference type="CDD" id="cd00099">
    <property type="entry name" value="IgV"/>
    <property type="match status" value="1"/>
</dbReference>
<feature type="domain" description="Ig-like" evidence="2">
    <location>
        <begin position="91"/>
        <end position="162"/>
    </location>
</feature>
<dbReference type="RefSeq" id="XP_025051418.1">
    <property type="nucleotide sequence ID" value="XM_025195633.1"/>
</dbReference>
<protein>
    <submittedName>
        <fullName evidence="4">Uncharacterized protein LOC112548873</fullName>
    </submittedName>
</protein>
<dbReference type="InterPro" id="IPR036179">
    <property type="entry name" value="Ig-like_dom_sf"/>
</dbReference>
<sequence>MEAAYCSRCTEQQEMLTPRRAEEGETRDAKFASKVEHPQVPKHFSNLVVDGFCKPQECFQRCYSRCLVSHTVLGVQLHLHQPQRFLFVEVGGTAEIHCSSREDMEGRQYVLWYVRRAGKAPTCIKDCADDKNVSKFSCKHRTRSTSLIIRDSERNESGIYYCAYDLGSSWTFGKGTTVIVGDSFTHSSSVLLLGPVAGENGATEPAHLACVIRGISNLVWVSWHVPGEEPAQGLPRLLEASDGSLTLIHHISIPWASWASGAAVTCQVTFNSSGSSVTRHATYKLAARSAPCVMLPVVAVVSALLLVTVPLSLIWIHCPPRWGSQPRKPAPCISQGNQDGLIYVDLELDLLTHRKPRKPQAARVKNVTP</sequence>
<dbReference type="InterPro" id="IPR007110">
    <property type="entry name" value="Ig-like_dom"/>
</dbReference>
<keyword evidence="3" id="KW-1185">Reference proteome</keyword>
<accession>A0A3Q0G052</accession>
<dbReference type="InterPro" id="IPR003599">
    <property type="entry name" value="Ig_sub"/>
</dbReference>
<name>A0A3Q0G052_ALLSI</name>
<dbReference type="SMART" id="SM00409">
    <property type="entry name" value="IG"/>
    <property type="match status" value="1"/>
</dbReference>
<reference evidence="4" key="1">
    <citation type="submission" date="2025-08" db="UniProtKB">
        <authorList>
            <consortium name="RefSeq"/>
        </authorList>
    </citation>
    <scope>IDENTIFICATION</scope>
</reference>
<gene>
    <name evidence="4" type="primary">LOC112548873</name>
</gene>
<dbReference type="InParanoid" id="A0A3Q0G052"/>
<dbReference type="AlphaFoldDB" id="A0A3Q0G052"/>
<keyword evidence="1" id="KW-1133">Transmembrane helix</keyword>
<organism evidence="3 4">
    <name type="scientific">Alligator sinensis</name>
    <name type="common">Chinese alligator</name>
    <dbReference type="NCBI Taxonomy" id="38654"/>
    <lineage>
        <taxon>Eukaryota</taxon>
        <taxon>Metazoa</taxon>
        <taxon>Chordata</taxon>
        <taxon>Craniata</taxon>
        <taxon>Vertebrata</taxon>
        <taxon>Euteleostomi</taxon>
        <taxon>Archelosauria</taxon>
        <taxon>Archosauria</taxon>
        <taxon>Crocodylia</taxon>
        <taxon>Alligatoridae</taxon>
        <taxon>Alligatorinae</taxon>
        <taxon>Alligator</taxon>
    </lineage>
</organism>
<dbReference type="GeneID" id="112548873"/>
<feature type="domain" description="Ig-like" evidence="2">
    <location>
        <begin position="198"/>
        <end position="282"/>
    </location>
</feature>
<proteinExistence type="predicted"/>
<keyword evidence="1" id="KW-0472">Membrane</keyword>
<dbReference type="PROSITE" id="PS50835">
    <property type="entry name" value="IG_LIKE"/>
    <property type="match status" value="2"/>
</dbReference>
<dbReference type="SUPFAM" id="SSF48726">
    <property type="entry name" value="Immunoglobulin"/>
    <property type="match status" value="2"/>
</dbReference>
<feature type="transmembrane region" description="Helical" evidence="1">
    <location>
        <begin position="293"/>
        <end position="318"/>
    </location>
</feature>
<dbReference type="Pfam" id="PF07686">
    <property type="entry name" value="V-set"/>
    <property type="match status" value="1"/>
</dbReference>
<evidence type="ECO:0000256" key="1">
    <source>
        <dbReference type="SAM" id="Phobius"/>
    </source>
</evidence>
<dbReference type="Proteomes" id="UP000189705">
    <property type="component" value="Unplaced"/>
</dbReference>
<dbReference type="InterPro" id="IPR003597">
    <property type="entry name" value="Ig_C1-set"/>
</dbReference>
<evidence type="ECO:0000259" key="2">
    <source>
        <dbReference type="PROSITE" id="PS50835"/>
    </source>
</evidence>
<dbReference type="Gene3D" id="2.60.40.10">
    <property type="entry name" value="Immunoglobulins"/>
    <property type="match status" value="2"/>
</dbReference>
<evidence type="ECO:0000313" key="4">
    <source>
        <dbReference type="RefSeq" id="XP_025051418.1"/>
    </source>
</evidence>
<dbReference type="Pfam" id="PF07654">
    <property type="entry name" value="C1-set"/>
    <property type="match status" value="1"/>
</dbReference>
<keyword evidence="1" id="KW-0812">Transmembrane</keyword>